<evidence type="ECO:0000256" key="7">
    <source>
        <dbReference type="ARBA" id="ARBA00022786"/>
    </source>
</evidence>
<evidence type="ECO:0000256" key="5">
    <source>
        <dbReference type="ARBA" id="ARBA00022723"/>
    </source>
</evidence>
<dbReference type="GO" id="GO:0008270">
    <property type="term" value="F:zinc ion binding"/>
    <property type="evidence" value="ECO:0007669"/>
    <property type="project" value="UniProtKB-KW"/>
</dbReference>
<dbReference type="SUPFAM" id="SSF57850">
    <property type="entry name" value="RING/U-box"/>
    <property type="match status" value="1"/>
</dbReference>
<dbReference type="PANTHER" id="PTHR21330:SF1">
    <property type="entry name" value="E3 SUMO-PROTEIN LIGASE NSE2"/>
    <property type="match status" value="1"/>
</dbReference>
<dbReference type="GO" id="GO:0005634">
    <property type="term" value="C:nucleus"/>
    <property type="evidence" value="ECO:0007669"/>
    <property type="project" value="UniProtKB-SubCell"/>
</dbReference>
<keyword evidence="7" id="KW-0833">Ubl conjugation pathway</keyword>
<evidence type="ECO:0000256" key="10">
    <source>
        <dbReference type="SAM" id="MobiDB-lite"/>
    </source>
</evidence>
<feature type="compositionally biased region" description="Low complexity" evidence="10">
    <location>
        <begin position="175"/>
        <end position="188"/>
    </location>
</feature>
<dbReference type="InterPro" id="IPR026846">
    <property type="entry name" value="Nse2(Mms21)"/>
</dbReference>
<evidence type="ECO:0000313" key="12">
    <source>
        <dbReference type="EMBL" id="BAM81798.1"/>
    </source>
</evidence>
<evidence type="ECO:0000313" key="13">
    <source>
        <dbReference type="Proteomes" id="UP000007014"/>
    </source>
</evidence>
<dbReference type="GO" id="GO:0000724">
    <property type="term" value="P:double-strand break repair via homologous recombination"/>
    <property type="evidence" value="ECO:0007669"/>
    <property type="project" value="InterPro"/>
</dbReference>
<reference evidence="12 13" key="2">
    <citation type="journal article" date="2007" name="BMC Biol.">
        <title>A 100%-complete sequence reveals unusually simple genomic features in the hot-spring red alga Cyanidioschyzon merolae.</title>
        <authorList>
            <person name="Nozaki H."/>
            <person name="Takano H."/>
            <person name="Misumi O."/>
            <person name="Terasawa K."/>
            <person name="Matsuzaki M."/>
            <person name="Maruyama S."/>
            <person name="Nishida K."/>
            <person name="Yagisawa F."/>
            <person name="Yoshida Y."/>
            <person name="Fujiwara T."/>
            <person name="Takio S."/>
            <person name="Tamura K."/>
            <person name="Chung S.J."/>
            <person name="Nakamura S."/>
            <person name="Kuroiwa H."/>
            <person name="Tanaka K."/>
            <person name="Sato N."/>
            <person name="Kuroiwa T."/>
        </authorList>
    </citation>
    <scope>NUCLEOTIDE SEQUENCE [LARGE SCALE GENOMIC DNA]</scope>
    <source>
        <strain evidence="12 13">10D</strain>
    </source>
</reference>
<evidence type="ECO:0000256" key="6">
    <source>
        <dbReference type="ARBA" id="ARBA00022771"/>
    </source>
</evidence>
<feature type="region of interest" description="Disordered" evidence="10">
    <location>
        <begin position="303"/>
        <end position="327"/>
    </location>
</feature>
<feature type="compositionally biased region" description="Low complexity" evidence="10">
    <location>
        <begin position="118"/>
        <end position="131"/>
    </location>
</feature>
<feature type="region of interest" description="Disordered" evidence="10">
    <location>
        <begin position="142"/>
        <end position="201"/>
    </location>
</feature>
<protein>
    <recommendedName>
        <fullName evidence="11">SP-RING-type domain-containing protein</fullName>
    </recommendedName>
</protein>
<comment type="subcellular location">
    <subcellularLocation>
        <location evidence="1">Nucleus</location>
    </subcellularLocation>
</comment>
<dbReference type="InterPro" id="IPR004181">
    <property type="entry name" value="Znf_MIZ"/>
</dbReference>
<evidence type="ECO:0000256" key="9">
    <source>
        <dbReference type="ARBA" id="ARBA00023242"/>
    </source>
</evidence>
<dbReference type="KEGG" id="cme:CYME_CMP167C"/>
<dbReference type="GeneID" id="16996095"/>
<evidence type="ECO:0000259" key="11">
    <source>
        <dbReference type="Pfam" id="PF11789"/>
    </source>
</evidence>
<evidence type="ECO:0000256" key="4">
    <source>
        <dbReference type="ARBA" id="ARBA00022679"/>
    </source>
</evidence>
<feature type="region of interest" description="Disordered" evidence="10">
    <location>
        <begin position="116"/>
        <end position="135"/>
    </location>
</feature>
<dbReference type="PANTHER" id="PTHR21330">
    <property type="entry name" value="E3 SUMO-PROTEIN LIGASE NSE2"/>
    <property type="match status" value="1"/>
</dbReference>
<dbReference type="AlphaFoldDB" id="M1VK60"/>
<keyword evidence="4" id="KW-0808">Transferase</keyword>
<dbReference type="GO" id="GO:0016925">
    <property type="term" value="P:protein sumoylation"/>
    <property type="evidence" value="ECO:0007669"/>
    <property type="project" value="UniProtKB-UniPathway"/>
</dbReference>
<dbReference type="Proteomes" id="UP000007014">
    <property type="component" value="Chromosome 16"/>
</dbReference>
<dbReference type="Pfam" id="PF11789">
    <property type="entry name" value="zf-Nse"/>
    <property type="match status" value="1"/>
</dbReference>
<evidence type="ECO:0000256" key="2">
    <source>
        <dbReference type="ARBA" id="ARBA00004718"/>
    </source>
</evidence>
<feature type="compositionally biased region" description="Basic and acidic residues" evidence="10">
    <location>
        <begin position="156"/>
        <end position="168"/>
    </location>
</feature>
<dbReference type="GO" id="GO:0030915">
    <property type="term" value="C:Smc5-Smc6 complex"/>
    <property type="evidence" value="ECO:0007669"/>
    <property type="project" value="InterPro"/>
</dbReference>
<dbReference type="Gramene" id="CMP167CT">
    <property type="protein sequence ID" value="CMP167CT"/>
    <property type="gene ID" value="CMP167C"/>
</dbReference>
<evidence type="ECO:0000256" key="3">
    <source>
        <dbReference type="ARBA" id="ARBA00008212"/>
    </source>
</evidence>
<feature type="compositionally biased region" description="Polar residues" evidence="10">
    <location>
        <begin position="146"/>
        <end position="155"/>
    </location>
</feature>
<feature type="domain" description="SP-RING-type" evidence="11">
    <location>
        <begin position="217"/>
        <end position="274"/>
    </location>
</feature>
<comment type="pathway">
    <text evidence="2">Protein modification; protein sumoylation.</text>
</comment>
<gene>
    <name evidence="12" type="ORF">CYME_CMP167C</name>
</gene>
<dbReference type="RefSeq" id="XP_005537834.1">
    <property type="nucleotide sequence ID" value="XM_005537777.1"/>
</dbReference>
<keyword evidence="8" id="KW-0862">Zinc</keyword>
<dbReference type="Gene3D" id="3.30.40.10">
    <property type="entry name" value="Zinc/RING finger domain, C3HC4 (zinc finger)"/>
    <property type="match status" value="1"/>
</dbReference>
<keyword evidence="5" id="KW-0479">Metal-binding</keyword>
<keyword evidence="9" id="KW-0539">Nucleus</keyword>
<keyword evidence="6" id="KW-0863">Zinc-finger</keyword>
<proteinExistence type="inferred from homology"/>
<reference evidence="12 13" key="1">
    <citation type="journal article" date="2004" name="Nature">
        <title>Genome sequence of the ultrasmall unicellular red alga Cyanidioschyzon merolae 10D.</title>
        <authorList>
            <person name="Matsuzaki M."/>
            <person name="Misumi O."/>
            <person name="Shin-i T."/>
            <person name="Maruyama S."/>
            <person name="Takahara M."/>
            <person name="Miyagishima S."/>
            <person name="Mori T."/>
            <person name="Nishida K."/>
            <person name="Yagisawa F."/>
            <person name="Nishida K."/>
            <person name="Yoshida Y."/>
            <person name="Nishimura Y."/>
            <person name="Nakao S."/>
            <person name="Kobayashi T."/>
            <person name="Momoyama Y."/>
            <person name="Higashiyama T."/>
            <person name="Minoda A."/>
            <person name="Sano M."/>
            <person name="Nomoto H."/>
            <person name="Oishi K."/>
            <person name="Hayashi H."/>
            <person name="Ohta F."/>
            <person name="Nishizaka S."/>
            <person name="Haga S."/>
            <person name="Miura S."/>
            <person name="Morishita T."/>
            <person name="Kabeya Y."/>
            <person name="Terasawa K."/>
            <person name="Suzuki Y."/>
            <person name="Ishii Y."/>
            <person name="Asakawa S."/>
            <person name="Takano H."/>
            <person name="Ohta N."/>
            <person name="Kuroiwa H."/>
            <person name="Tanaka K."/>
            <person name="Shimizu N."/>
            <person name="Sugano S."/>
            <person name="Sato N."/>
            <person name="Nozaki H."/>
            <person name="Ogasawara N."/>
            <person name="Kohara Y."/>
            <person name="Kuroiwa T."/>
        </authorList>
    </citation>
    <scope>NUCLEOTIDE SEQUENCE [LARGE SCALE GENOMIC DNA]</scope>
    <source>
        <strain evidence="12 13">10D</strain>
    </source>
</reference>
<keyword evidence="13" id="KW-1185">Reference proteome</keyword>
<accession>M1VK60</accession>
<comment type="similarity">
    <text evidence="3">Belongs to the NSE2 family.</text>
</comment>
<feature type="compositionally biased region" description="Basic and acidic residues" evidence="10">
    <location>
        <begin position="316"/>
        <end position="327"/>
    </location>
</feature>
<dbReference type="HOGENOM" id="CLU_850888_0_0_1"/>
<evidence type="ECO:0000256" key="1">
    <source>
        <dbReference type="ARBA" id="ARBA00004123"/>
    </source>
</evidence>
<dbReference type="CDD" id="cd16651">
    <property type="entry name" value="SPL-RING_NSE2"/>
    <property type="match status" value="1"/>
</dbReference>
<evidence type="ECO:0000256" key="8">
    <source>
        <dbReference type="ARBA" id="ARBA00022833"/>
    </source>
</evidence>
<organism evidence="12 13">
    <name type="scientific">Cyanidioschyzon merolae (strain NIES-3377 / 10D)</name>
    <name type="common">Unicellular red alga</name>
    <dbReference type="NCBI Taxonomy" id="280699"/>
    <lineage>
        <taxon>Eukaryota</taxon>
        <taxon>Rhodophyta</taxon>
        <taxon>Bangiophyceae</taxon>
        <taxon>Cyanidiales</taxon>
        <taxon>Cyanidiaceae</taxon>
        <taxon>Cyanidioschyzon</taxon>
    </lineage>
</organism>
<dbReference type="EMBL" id="AP006498">
    <property type="protein sequence ID" value="BAM81798.1"/>
    <property type="molecule type" value="Genomic_DNA"/>
</dbReference>
<sequence length="327" mass="35607">MERSGEASILELAKSIAEGTTVESPDFEASLADIERFTTAWKTRSVLLSEHLVSASRCLLGGAPANPEAVCQGPSAASQAGTLESLSLAASQCVTGEREAANILRTARKVREALLSCQEPTPTGTEGQTTESFTDTWRRFEETGRSARSASSGETITERNRDKVRRLVEGGTMQSASADSLSDPSLAATQQASPDPIVGDSTAPTYVAADWEPDASRIRCPVSGVVMQQPFRNRDCQHSYEKQSIEQLIRAHNRLRARERLTDRHAAPCPVAGCVATVSIGSLEPDTELMLVIERLQRRQERLQNRPMPWGPTECTDSRDPIEDSPR</sequence>
<dbReference type="InterPro" id="IPR013083">
    <property type="entry name" value="Znf_RING/FYVE/PHD"/>
</dbReference>
<dbReference type="OrthoDB" id="26899at2759"/>
<dbReference type="GO" id="GO:0061665">
    <property type="term" value="F:SUMO ligase activity"/>
    <property type="evidence" value="ECO:0007669"/>
    <property type="project" value="TreeGrafter"/>
</dbReference>
<name>M1VK60_CYAM1</name>
<dbReference type="UniPathway" id="UPA00886"/>